<evidence type="ECO:0000256" key="1">
    <source>
        <dbReference type="SAM" id="Phobius"/>
    </source>
</evidence>
<reference evidence="3 4" key="1">
    <citation type="journal article" date="2014" name="Int. J. Syst. Evol. Microbiol.">
        <title>Solimonas terrae sp. nov., isolated from soil.</title>
        <authorList>
            <person name="Kim S.J."/>
            <person name="Moon J.Y."/>
            <person name="Weon H.Y."/>
            <person name="Ahn J.H."/>
            <person name="Chen W.M."/>
            <person name="Kwon S.W."/>
        </authorList>
    </citation>
    <scope>NUCLEOTIDE SEQUENCE [LARGE SCALE GENOMIC DNA]</scope>
    <source>
        <strain evidence="3 4">KIS83-12</strain>
    </source>
</reference>
<comment type="caution">
    <text evidence="3">The sequence shown here is derived from an EMBL/GenBank/DDBJ whole genome shotgun (WGS) entry which is preliminary data.</text>
</comment>
<keyword evidence="1" id="KW-1133">Transmembrane helix</keyword>
<protein>
    <submittedName>
        <fullName evidence="3">Pilus assembly protein</fullName>
    </submittedName>
</protein>
<dbReference type="Proteomes" id="UP000472676">
    <property type="component" value="Unassembled WGS sequence"/>
</dbReference>
<evidence type="ECO:0000259" key="2">
    <source>
        <dbReference type="Pfam" id="PF07811"/>
    </source>
</evidence>
<keyword evidence="1" id="KW-0472">Membrane</keyword>
<dbReference type="Pfam" id="PF07811">
    <property type="entry name" value="TadE"/>
    <property type="match status" value="1"/>
</dbReference>
<keyword evidence="4" id="KW-1185">Reference proteome</keyword>
<feature type="domain" description="TadE-like" evidence="2">
    <location>
        <begin position="7"/>
        <end position="47"/>
    </location>
</feature>
<dbReference type="InterPro" id="IPR012495">
    <property type="entry name" value="TadE-like_dom"/>
</dbReference>
<proteinExistence type="predicted"/>
<gene>
    <name evidence="3" type="ORF">G7Y85_10925</name>
</gene>
<sequence length="158" mass="16606">MQKRQSGAAAVEFAFVLPLLLFIVYAIFVYGYLFVVRESIEFAAHKGVEAAIAVDSGASNADTQRQTQAVAAANCALKWLTGVCTSTIAASSRVVPQYTPCTGSGTSACPTGYGKVSVTYYVLNGGTWVFPKLIGLPFVGTIPPMPETMVATAIARVS</sequence>
<feature type="transmembrane region" description="Helical" evidence="1">
    <location>
        <begin position="12"/>
        <end position="35"/>
    </location>
</feature>
<keyword evidence="1" id="KW-0812">Transmembrane</keyword>
<dbReference type="RefSeq" id="WP_166256418.1">
    <property type="nucleotide sequence ID" value="NZ_JAAMOW010000005.1"/>
</dbReference>
<evidence type="ECO:0000313" key="3">
    <source>
        <dbReference type="EMBL" id="NGY05284.1"/>
    </source>
</evidence>
<dbReference type="EMBL" id="JAAMOW010000005">
    <property type="protein sequence ID" value="NGY05284.1"/>
    <property type="molecule type" value="Genomic_DNA"/>
</dbReference>
<accession>A0A6M2BSF1</accession>
<name>A0A6M2BSF1_9GAMM</name>
<organism evidence="3 4">
    <name type="scientific">Solimonas terrae</name>
    <dbReference type="NCBI Taxonomy" id="1396819"/>
    <lineage>
        <taxon>Bacteria</taxon>
        <taxon>Pseudomonadati</taxon>
        <taxon>Pseudomonadota</taxon>
        <taxon>Gammaproteobacteria</taxon>
        <taxon>Nevskiales</taxon>
        <taxon>Nevskiaceae</taxon>
        <taxon>Solimonas</taxon>
    </lineage>
</organism>
<evidence type="ECO:0000313" key="4">
    <source>
        <dbReference type="Proteomes" id="UP000472676"/>
    </source>
</evidence>
<dbReference type="AlphaFoldDB" id="A0A6M2BSF1"/>